<dbReference type="GO" id="GO:0005975">
    <property type="term" value="P:carbohydrate metabolic process"/>
    <property type="evidence" value="ECO:0007669"/>
    <property type="project" value="InterPro"/>
</dbReference>
<dbReference type="NCBIfam" id="TIGR02199">
    <property type="entry name" value="rfaE_dom_II"/>
    <property type="match status" value="1"/>
</dbReference>
<keyword evidence="4" id="KW-0547">Nucleotide-binding</keyword>
<feature type="domain" description="Cytidyltransferase-like" evidence="8">
    <location>
        <begin position="31"/>
        <end position="126"/>
    </location>
</feature>
<protein>
    <recommendedName>
        <fullName evidence="1">D-glycero-beta-D-manno-heptose 1-phosphate adenylyltransferase</fullName>
        <ecNumber evidence="1">2.7.7.70</ecNumber>
    </recommendedName>
</protein>
<dbReference type="PANTHER" id="PTHR43793:SF2">
    <property type="entry name" value="BIFUNCTIONAL PROTEIN HLDE"/>
    <property type="match status" value="1"/>
</dbReference>
<dbReference type="InterPro" id="IPR050385">
    <property type="entry name" value="Archaeal_FAD_synthase"/>
</dbReference>
<evidence type="ECO:0000256" key="4">
    <source>
        <dbReference type="ARBA" id="ARBA00022741"/>
    </source>
</evidence>
<dbReference type="SUPFAM" id="SSF52374">
    <property type="entry name" value="Nucleotidylyl transferase"/>
    <property type="match status" value="1"/>
</dbReference>
<sequence>MDQLTEKKINSRDQLQPLLGLAQASGEKVVFTNGCFDLVHKGHTRYLRAARAQGDRLVVAVNDDASVSRLKGPSRPIVPLAERMEILAGFYFIDWVTWFAEDTPLETIKLLKPDRLIKGADYALDQIVGRAEVESWGGAVKTIELVPDSSTSGVVERILSAYRDQHV</sequence>
<evidence type="ECO:0000256" key="7">
    <source>
        <dbReference type="ARBA" id="ARBA00047428"/>
    </source>
</evidence>
<keyword evidence="5" id="KW-0067">ATP-binding</keyword>
<dbReference type="PANTHER" id="PTHR43793">
    <property type="entry name" value="FAD SYNTHASE"/>
    <property type="match status" value="1"/>
</dbReference>
<dbReference type="Gene3D" id="3.40.50.620">
    <property type="entry name" value="HUPs"/>
    <property type="match status" value="1"/>
</dbReference>
<evidence type="ECO:0000313" key="9">
    <source>
        <dbReference type="EMBL" id="OGG96635.1"/>
    </source>
</evidence>
<dbReference type="GO" id="GO:0005524">
    <property type="term" value="F:ATP binding"/>
    <property type="evidence" value="ECO:0007669"/>
    <property type="project" value="UniProtKB-KW"/>
</dbReference>
<accession>A0A1F6GEU7</accession>
<reference evidence="9 10" key="1">
    <citation type="journal article" date="2016" name="Nat. Commun.">
        <title>Thousands of microbial genomes shed light on interconnected biogeochemical processes in an aquifer system.</title>
        <authorList>
            <person name="Anantharaman K."/>
            <person name="Brown C.T."/>
            <person name="Hug L.A."/>
            <person name="Sharon I."/>
            <person name="Castelle C.J."/>
            <person name="Probst A.J."/>
            <person name="Thomas B.C."/>
            <person name="Singh A."/>
            <person name="Wilkins M.J."/>
            <person name="Karaoz U."/>
            <person name="Brodie E.L."/>
            <person name="Williams K.H."/>
            <person name="Hubbard S.S."/>
            <person name="Banfield J.F."/>
        </authorList>
    </citation>
    <scope>NUCLEOTIDE SEQUENCE [LARGE SCALE GENOMIC DNA]</scope>
</reference>
<dbReference type="NCBIfam" id="TIGR00125">
    <property type="entry name" value="cyt_tran_rel"/>
    <property type="match status" value="1"/>
</dbReference>
<evidence type="ECO:0000313" key="10">
    <source>
        <dbReference type="Proteomes" id="UP000178449"/>
    </source>
</evidence>
<keyword evidence="3" id="KW-0548">Nucleotidyltransferase</keyword>
<evidence type="ECO:0000256" key="6">
    <source>
        <dbReference type="ARBA" id="ARBA00023277"/>
    </source>
</evidence>
<proteinExistence type="predicted"/>
<keyword evidence="2" id="KW-0808">Transferase</keyword>
<dbReference type="EMBL" id="MFNE01000010">
    <property type="protein sequence ID" value="OGG96635.1"/>
    <property type="molecule type" value="Genomic_DNA"/>
</dbReference>
<dbReference type="STRING" id="1817772.A2527_03500"/>
<dbReference type="GO" id="GO:0016779">
    <property type="term" value="F:nucleotidyltransferase activity"/>
    <property type="evidence" value="ECO:0007669"/>
    <property type="project" value="UniProtKB-KW"/>
</dbReference>
<dbReference type="EC" id="2.7.7.70" evidence="1"/>
<organism evidence="9 10">
    <name type="scientific">Candidatus Lambdaproteobacteria bacterium RIFOXYD2_FULL_50_16</name>
    <dbReference type="NCBI Taxonomy" id="1817772"/>
    <lineage>
        <taxon>Bacteria</taxon>
        <taxon>Pseudomonadati</taxon>
        <taxon>Pseudomonadota</taxon>
        <taxon>Candidatus Lambdaproteobacteria</taxon>
    </lineage>
</organism>
<evidence type="ECO:0000259" key="8">
    <source>
        <dbReference type="Pfam" id="PF01467"/>
    </source>
</evidence>
<name>A0A1F6GEU7_9PROT</name>
<dbReference type="Proteomes" id="UP000178449">
    <property type="component" value="Unassembled WGS sequence"/>
</dbReference>
<evidence type="ECO:0000256" key="2">
    <source>
        <dbReference type="ARBA" id="ARBA00022679"/>
    </source>
</evidence>
<comment type="caution">
    <text evidence="9">The sequence shown here is derived from an EMBL/GenBank/DDBJ whole genome shotgun (WGS) entry which is preliminary data.</text>
</comment>
<evidence type="ECO:0000256" key="5">
    <source>
        <dbReference type="ARBA" id="ARBA00022840"/>
    </source>
</evidence>
<dbReference type="InterPro" id="IPR004821">
    <property type="entry name" value="Cyt_trans-like"/>
</dbReference>
<evidence type="ECO:0000256" key="3">
    <source>
        <dbReference type="ARBA" id="ARBA00022695"/>
    </source>
</evidence>
<evidence type="ECO:0000256" key="1">
    <source>
        <dbReference type="ARBA" id="ARBA00012519"/>
    </source>
</evidence>
<gene>
    <name evidence="9" type="ORF">A2527_03500</name>
</gene>
<comment type="catalytic activity">
    <reaction evidence="7">
        <text>D-glycero-beta-D-manno-heptose 1-phosphate + ATP + H(+) = ADP-D-glycero-beta-D-manno-heptose + diphosphate</text>
        <dbReference type="Rhea" id="RHEA:27465"/>
        <dbReference type="ChEBI" id="CHEBI:15378"/>
        <dbReference type="ChEBI" id="CHEBI:30616"/>
        <dbReference type="ChEBI" id="CHEBI:33019"/>
        <dbReference type="ChEBI" id="CHEBI:59967"/>
        <dbReference type="ChEBI" id="CHEBI:61593"/>
        <dbReference type="EC" id="2.7.7.70"/>
    </reaction>
</comment>
<dbReference type="AlphaFoldDB" id="A0A1F6GEU7"/>
<dbReference type="GO" id="GO:0016773">
    <property type="term" value="F:phosphotransferase activity, alcohol group as acceptor"/>
    <property type="evidence" value="ECO:0007669"/>
    <property type="project" value="InterPro"/>
</dbReference>
<dbReference type="Pfam" id="PF01467">
    <property type="entry name" value="CTP_transf_like"/>
    <property type="match status" value="1"/>
</dbReference>
<keyword evidence="6" id="KW-0119">Carbohydrate metabolism</keyword>
<dbReference type="InterPro" id="IPR011914">
    <property type="entry name" value="RfaE_dom_II"/>
</dbReference>
<dbReference type="InterPro" id="IPR014729">
    <property type="entry name" value="Rossmann-like_a/b/a_fold"/>
</dbReference>